<evidence type="ECO:0000259" key="2">
    <source>
        <dbReference type="SMART" id="SM00859"/>
    </source>
</evidence>
<evidence type="ECO:0000313" key="4">
    <source>
        <dbReference type="Proteomes" id="UP000736373"/>
    </source>
</evidence>
<feature type="domain" description="Semialdehyde dehydrogenase NAD-binding" evidence="2">
    <location>
        <begin position="16"/>
        <end position="93"/>
    </location>
</feature>
<accession>A0ABR7PU17</accession>
<comment type="similarity">
    <text evidence="1">Belongs to the aspartate-semialdehyde dehydrogenase family.</text>
</comment>
<dbReference type="Pfam" id="PF01118">
    <property type="entry name" value="Semialdhyde_dh"/>
    <property type="match status" value="1"/>
</dbReference>
<name>A0ABR7PU17_9BURK</name>
<dbReference type="InterPro" id="IPR036291">
    <property type="entry name" value="NAD(P)-bd_dom_sf"/>
</dbReference>
<reference evidence="3 4" key="1">
    <citation type="submission" date="2019-09" db="EMBL/GenBank/DDBJ databases">
        <title>Paraburkholderia podalyriae sp. nov., A South African Podalyria-associated rhizobium.</title>
        <authorList>
            <person name="Mavima L."/>
            <person name="Beukes C.W."/>
            <person name="Palmer M."/>
            <person name="De Meyer S.E."/>
            <person name="James E.K."/>
            <person name="Maluk M."/>
            <person name="Avontuur J.R."/>
            <person name="Chan W.Y."/>
            <person name="Venter S.N."/>
            <person name="Steenkamp E.T."/>
        </authorList>
    </citation>
    <scope>NUCLEOTIDE SEQUENCE [LARGE SCALE GENOMIC DNA]</scope>
    <source>
        <strain evidence="3 4">WC7.3b</strain>
    </source>
</reference>
<dbReference type="InterPro" id="IPR000534">
    <property type="entry name" value="Semialdehyde_DH_NAD-bd"/>
</dbReference>
<dbReference type="SMART" id="SM00859">
    <property type="entry name" value="Semialdhyde_dh"/>
    <property type="match status" value="1"/>
</dbReference>
<comment type="caution">
    <text evidence="3">The sequence shown here is derived from an EMBL/GenBank/DDBJ whole genome shotgun (WGS) entry which is preliminary data.</text>
</comment>
<proteinExistence type="inferred from homology"/>
<protein>
    <recommendedName>
        <fullName evidence="2">Semialdehyde dehydrogenase NAD-binding domain-containing protein</fullName>
    </recommendedName>
</protein>
<gene>
    <name evidence="3" type="ORF">F6X42_25255</name>
</gene>
<evidence type="ECO:0000256" key="1">
    <source>
        <dbReference type="ARBA" id="ARBA00010584"/>
    </source>
</evidence>
<dbReference type="SUPFAM" id="SSF51735">
    <property type="entry name" value="NAD(P)-binding Rossmann-fold domains"/>
    <property type="match status" value="1"/>
</dbReference>
<evidence type="ECO:0000313" key="3">
    <source>
        <dbReference type="EMBL" id="MBC8749772.1"/>
    </source>
</evidence>
<sequence length="93" mass="10129">MSEHGLNKDSATLSPRVAIVGATGAVGGELIRCLEARNFPLRELKLLASPRSAGKRLQFRGEMLPVHELTSTSLLACDYPLLSRILVTWLASR</sequence>
<dbReference type="RefSeq" id="WP_187636761.1">
    <property type="nucleotide sequence ID" value="NZ_VZQQ01000024.1"/>
</dbReference>
<dbReference type="Gene3D" id="3.40.50.720">
    <property type="entry name" value="NAD(P)-binding Rossmann-like Domain"/>
    <property type="match status" value="1"/>
</dbReference>
<dbReference type="PANTHER" id="PTHR46278:SF2">
    <property type="entry name" value="ASPARTATE-SEMIALDEHYDE DEHYDROGENASE"/>
    <property type="match status" value="1"/>
</dbReference>
<dbReference type="PANTHER" id="PTHR46278">
    <property type="entry name" value="DEHYDROGENASE, PUTATIVE-RELATED"/>
    <property type="match status" value="1"/>
</dbReference>
<keyword evidence="4" id="KW-1185">Reference proteome</keyword>
<dbReference type="Proteomes" id="UP000736373">
    <property type="component" value="Unassembled WGS sequence"/>
</dbReference>
<dbReference type="EMBL" id="VZQQ01000024">
    <property type="protein sequence ID" value="MBC8749772.1"/>
    <property type="molecule type" value="Genomic_DNA"/>
</dbReference>
<organism evidence="3 4">
    <name type="scientific">Paraburkholderia podalyriae</name>
    <dbReference type="NCBI Taxonomy" id="1938811"/>
    <lineage>
        <taxon>Bacteria</taxon>
        <taxon>Pseudomonadati</taxon>
        <taxon>Pseudomonadota</taxon>
        <taxon>Betaproteobacteria</taxon>
        <taxon>Burkholderiales</taxon>
        <taxon>Burkholderiaceae</taxon>
        <taxon>Paraburkholderia</taxon>
    </lineage>
</organism>